<dbReference type="PANTHER" id="PTHR11062">
    <property type="entry name" value="EXOSTOSIN HEPARAN SULFATE GLYCOSYLTRANSFERASE -RELATED"/>
    <property type="match status" value="1"/>
</dbReference>
<accession>A0ABR1G204</accession>
<evidence type="ECO:0000313" key="3">
    <source>
        <dbReference type="EMBL" id="KAK7242608.1"/>
    </source>
</evidence>
<dbReference type="EMBL" id="JBBJCI010000141">
    <property type="protein sequence ID" value="KAK7242608.1"/>
    <property type="molecule type" value="Genomic_DNA"/>
</dbReference>
<keyword evidence="3" id="KW-0808">Transferase</keyword>
<gene>
    <name evidence="3" type="ORF">SO694_00016110</name>
</gene>
<sequence length="427" mass="46406">MLALALLLVRAARAWKPLAESGCPKVYVYDAPELWNFRVPLDELHTLGRDEIFGLPCDRGVPQERRSEQQAMGAILLWRLATSARCPRVADPADADLFLVPTYPAVPKGSVAAHWQRSCADAAAQRAAARPKYLDEANAHRHLFVVSKGHAVVTRGCDAWWRRPRGLLRRAMRFAVSDAYQRGRRPGHKYGPDDFDDDAAAESMHPKIDATEPTGDYPGLVSVPYSSCIHASTNDTGPPPWGDVPGRHASVLAAYVGTPHDGLEGANNGSYARARTRLARDCESAPDCRVHDPTASRLHAGFCGTAATHYPATFCFEPGGDSPYRKGFYDAMLAGCIPVVFGRYNARVAPWFVPPGAVVALSESRYVAGDFDAVAALRKIPADDVARMQRALADGAHRLQYAVDDVPGDAFETLLTGALDLARRKAP</sequence>
<evidence type="ECO:0000313" key="4">
    <source>
        <dbReference type="Proteomes" id="UP001363151"/>
    </source>
</evidence>
<keyword evidence="4" id="KW-1185">Reference proteome</keyword>
<comment type="caution">
    <text evidence="3">The sequence shown here is derived from an EMBL/GenBank/DDBJ whole genome shotgun (WGS) entry which is preliminary data.</text>
</comment>
<evidence type="ECO:0000256" key="1">
    <source>
        <dbReference type="ARBA" id="ARBA00010271"/>
    </source>
</evidence>
<dbReference type="InterPro" id="IPR004263">
    <property type="entry name" value="Exostosin"/>
</dbReference>
<organism evidence="3 4">
    <name type="scientific">Aureococcus anophagefferens</name>
    <name type="common">Harmful bloom alga</name>
    <dbReference type="NCBI Taxonomy" id="44056"/>
    <lineage>
        <taxon>Eukaryota</taxon>
        <taxon>Sar</taxon>
        <taxon>Stramenopiles</taxon>
        <taxon>Ochrophyta</taxon>
        <taxon>Pelagophyceae</taxon>
        <taxon>Pelagomonadales</taxon>
        <taxon>Pelagomonadaceae</taxon>
        <taxon>Aureococcus</taxon>
    </lineage>
</organism>
<proteinExistence type="inferred from homology"/>
<dbReference type="Pfam" id="PF03016">
    <property type="entry name" value="Exostosin_GT47"/>
    <property type="match status" value="1"/>
</dbReference>
<reference evidence="3 4" key="1">
    <citation type="submission" date="2024-03" db="EMBL/GenBank/DDBJ databases">
        <title>Aureococcus anophagefferens CCMP1851 and Kratosvirus quantuckense: Draft genome of a second virus-susceptible host strain in the model system.</title>
        <authorList>
            <person name="Chase E."/>
            <person name="Truchon A.R."/>
            <person name="Schepens W."/>
            <person name="Wilhelm S.W."/>
        </authorList>
    </citation>
    <scope>NUCLEOTIDE SEQUENCE [LARGE SCALE GENOMIC DNA]</scope>
    <source>
        <strain evidence="3 4">CCMP1851</strain>
    </source>
</reference>
<dbReference type="GO" id="GO:0016740">
    <property type="term" value="F:transferase activity"/>
    <property type="evidence" value="ECO:0007669"/>
    <property type="project" value="UniProtKB-KW"/>
</dbReference>
<feature type="domain" description="Exostosin GT47" evidence="2">
    <location>
        <begin position="25"/>
        <end position="342"/>
    </location>
</feature>
<dbReference type="InterPro" id="IPR040911">
    <property type="entry name" value="Exostosin_GT47"/>
</dbReference>
<comment type="similarity">
    <text evidence="1">Belongs to the glycosyltransferase 47 family.</text>
</comment>
<evidence type="ECO:0000259" key="2">
    <source>
        <dbReference type="Pfam" id="PF03016"/>
    </source>
</evidence>
<name>A0ABR1G204_AURAN</name>
<dbReference type="Proteomes" id="UP001363151">
    <property type="component" value="Unassembled WGS sequence"/>
</dbReference>
<protein>
    <submittedName>
        <fullName evidence="3">Glucuronyl/N-acetylglucosaminyl transferase</fullName>
    </submittedName>
</protein>
<dbReference type="PANTHER" id="PTHR11062:SF281">
    <property type="entry name" value="EXOSTOSIN-LIKE 2"/>
    <property type="match status" value="1"/>
</dbReference>